<dbReference type="AlphaFoldDB" id="X1PTA0"/>
<proteinExistence type="predicted"/>
<reference evidence="1" key="1">
    <citation type="journal article" date="2014" name="Front. Microbiol.">
        <title>High frequency of phylogenetically diverse reductive dehalogenase-homologous genes in deep subseafloor sedimentary metagenomes.</title>
        <authorList>
            <person name="Kawai M."/>
            <person name="Futagami T."/>
            <person name="Toyoda A."/>
            <person name="Takaki Y."/>
            <person name="Nishi S."/>
            <person name="Hori S."/>
            <person name="Arai W."/>
            <person name="Tsubouchi T."/>
            <person name="Morono Y."/>
            <person name="Uchiyama I."/>
            <person name="Ito T."/>
            <person name="Fujiyama A."/>
            <person name="Inagaki F."/>
            <person name="Takami H."/>
        </authorList>
    </citation>
    <scope>NUCLEOTIDE SEQUENCE</scope>
    <source>
        <strain evidence="1">Expedition CK06-06</strain>
    </source>
</reference>
<dbReference type="EMBL" id="BARW01003921">
    <property type="protein sequence ID" value="GAI59053.1"/>
    <property type="molecule type" value="Genomic_DNA"/>
</dbReference>
<accession>X1PTA0</accession>
<feature type="non-terminal residue" evidence="1">
    <location>
        <position position="47"/>
    </location>
</feature>
<sequence>MRRLFAVAVVAVVLGVASQALAWRAVTKSKGNYAACVDLADLKQAIE</sequence>
<comment type="caution">
    <text evidence="1">The sequence shown here is derived from an EMBL/GenBank/DDBJ whole genome shotgun (WGS) entry which is preliminary data.</text>
</comment>
<gene>
    <name evidence="1" type="ORF">S12H4_09590</name>
</gene>
<organism evidence="1">
    <name type="scientific">marine sediment metagenome</name>
    <dbReference type="NCBI Taxonomy" id="412755"/>
    <lineage>
        <taxon>unclassified sequences</taxon>
        <taxon>metagenomes</taxon>
        <taxon>ecological metagenomes</taxon>
    </lineage>
</organism>
<protein>
    <submittedName>
        <fullName evidence="1">Uncharacterized protein</fullName>
    </submittedName>
</protein>
<evidence type="ECO:0000313" key="1">
    <source>
        <dbReference type="EMBL" id="GAI59053.1"/>
    </source>
</evidence>
<name>X1PTA0_9ZZZZ</name>